<dbReference type="Proteomes" id="UP000486297">
    <property type="component" value="Unassembled WGS sequence"/>
</dbReference>
<dbReference type="InterPro" id="IPR014001">
    <property type="entry name" value="Helicase_ATP-bd"/>
</dbReference>
<comment type="caution">
    <text evidence="2">The sequence shown here is derived from an EMBL/GenBank/DDBJ whole genome shotgun (WGS) entry which is preliminary data.</text>
</comment>
<organism evidence="2 3">
    <name type="scientific">Neisseria brasiliensis</name>
    <dbReference type="NCBI Taxonomy" id="2666100"/>
    <lineage>
        <taxon>Bacteria</taxon>
        <taxon>Pseudomonadati</taxon>
        <taxon>Pseudomonadota</taxon>
        <taxon>Betaproteobacteria</taxon>
        <taxon>Neisseriales</taxon>
        <taxon>Neisseriaceae</taxon>
        <taxon>Neisseria</taxon>
    </lineage>
</organism>
<dbReference type="Gene3D" id="3.40.50.300">
    <property type="entry name" value="P-loop containing nucleotide triphosphate hydrolases"/>
    <property type="match status" value="1"/>
</dbReference>
<keyword evidence="3" id="KW-1185">Reference proteome</keyword>
<dbReference type="GO" id="GO:0003676">
    <property type="term" value="F:nucleic acid binding"/>
    <property type="evidence" value="ECO:0007669"/>
    <property type="project" value="InterPro"/>
</dbReference>
<sequence length="210" mass="24298">MQFEHLPLFYSDATEEVYRKYKLPYPLYPYQKAWVDAFATNEAAAMYFQVGAGKTATATVAALHQLMHHQGHVIILMPPILLDQWEAWLKKIEGIQSVCLYRGSPTEREKLDLDAQFVLMSMDIFKRDFKRIYTFYATRNATLIVDEAVCVKNPSTQNHKCVWAFHNLNTSKISTQSQRPSTATRLQQTRPKVDTSAVDKLKAMLKEKYR</sequence>
<dbReference type="GO" id="GO:0005524">
    <property type="term" value="F:ATP binding"/>
    <property type="evidence" value="ECO:0007669"/>
    <property type="project" value="InterPro"/>
</dbReference>
<evidence type="ECO:0000259" key="1">
    <source>
        <dbReference type="SMART" id="SM00487"/>
    </source>
</evidence>
<accession>A0A7X2GZJ0</accession>
<dbReference type="EMBL" id="WJXO01000001">
    <property type="protein sequence ID" value="MRN38574.1"/>
    <property type="molecule type" value="Genomic_DNA"/>
</dbReference>
<gene>
    <name evidence="2" type="ORF">GJU80_08825</name>
</gene>
<dbReference type="InterPro" id="IPR011545">
    <property type="entry name" value="DEAD/DEAH_box_helicase_dom"/>
</dbReference>
<evidence type="ECO:0000313" key="3">
    <source>
        <dbReference type="Proteomes" id="UP000486297"/>
    </source>
</evidence>
<feature type="domain" description="Helicase ATP-binding" evidence="1">
    <location>
        <begin position="23"/>
        <end position="189"/>
    </location>
</feature>
<dbReference type="SUPFAM" id="SSF52540">
    <property type="entry name" value="P-loop containing nucleoside triphosphate hydrolases"/>
    <property type="match status" value="1"/>
</dbReference>
<dbReference type="AlphaFoldDB" id="A0A7X2GZJ0"/>
<reference evidence="2" key="1">
    <citation type="journal article" name="Emerg. Infect. Dis.">
        <title>Two cases of a newly characterized neisseria species.</title>
        <authorList>
            <person name="Mustapha M."/>
            <person name="Lemos A.P.S."/>
            <person name="Harrison L.H."/>
            <person name="Vantyne D."/>
            <person name="Sacchi C.T."/>
        </authorList>
    </citation>
    <scope>NUCLEOTIDE SEQUENCE</scope>
    <source>
        <strain evidence="2">N.95.16</strain>
    </source>
</reference>
<evidence type="ECO:0000313" key="2">
    <source>
        <dbReference type="EMBL" id="MRN38574.1"/>
    </source>
</evidence>
<dbReference type="InterPro" id="IPR027417">
    <property type="entry name" value="P-loop_NTPase"/>
</dbReference>
<protein>
    <recommendedName>
        <fullName evidence="1">Helicase ATP-binding domain-containing protein</fullName>
    </recommendedName>
</protein>
<dbReference type="Pfam" id="PF00270">
    <property type="entry name" value="DEAD"/>
    <property type="match status" value="1"/>
</dbReference>
<dbReference type="RefSeq" id="WP_154143263.1">
    <property type="nucleotide sequence ID" value="NZ_WJXO01000001.1"/>
</dbReference>
<dbReference type="SMART" id="SM00487">
    <property type="entry name" value="DEXDc"/>
    <property type="match status" value="1"/>
</dbReference>
<proteinExistence type="predicted"/>
<name>A0A7X2GZJ0_9NEIS</name>